<organism evidence="12 13">
    <name type="scientific">Physcomitrium patens</name>
    <name type="common">Spreading-leaved earth moss</name>
    <name type="synonym">Physcomitrella patens</name>
    <dbReference type="NCBI Taxonomy" id="3218"/>
    <lineage>
        <taxon>Eukaryota</taxon>
        <taxon>Viridiplantae</taxon>
        <taxon>Streptophyta</taxon>
        <taxon>Embryophyta</taxon>
        <taxon>Bryophyta</taxon>
        <taxon>Bryophytina</taxon>
        <taxon>Bryopsida</taxon>
        <taxon>Funariidae</taxon>
        <taxon>Funariales</taxon>
        <taxon>Funariaceae</taxon>
        <taxon>Physcomitrium</taxon>
    </lineage>
</organism>
<dbReference type="Gene3D" id="2.60.200.30">
    <property type="entry name" value="Probable inorganic polyphosphate/atp-NAD kinase, domain 2"/>
    <property type="match status" value="1"/>
</dbReference>
<reference evidence="12" key="3">
    <citation type="submission" date="2020-12" db="UniProtKB">
        <authorList>
            <consortium name="EnsemblPlants"/>
        </authorList>
    </citation>
    <scope>IDENTIFICATION</scope>
</reference>
<dbReference type="GO" id="GO:0006741">
    <property type="term" value="P:NADP+ biosynthetic process"/>
    <property type="evidence" value="ECO:0000318"/>
    <property type="project" value="GO_Central"/>
</dbReference>
<dbReference type="EnsemblPlants" id="Pp3c14_23600V3.3">
    <property type="protein sequence ID" value="Pp3c14_23600V3.3"/>
    <property type="gene ID" value="Pp3c14_23600"/>
</dbReference>
<dbReference type="EMBL" id="ABEU02000014">
    <property type="status" value="NOT_ANNOTATED_CDS"/>
    <property type="molecule type" value="Genomic_DNA"/>
</dbReference>
<dbReference type="GO" id="GO:0042736">
    <property type="term" value="F:NADH kinase activity"/>
    <property type="evidence" value="ECO:0007669"/>
    <property type="project" value="UniProtKB-EC"/>
</dbReference>
<dbReference type="Gene3D" id="3.40.50.10330">
    <property type="entry name" value="Probable inorganic polyphosphate/atp-NAD kinase, domain 1"/>
    <property type="match status" value="1"/>
</dbReference>
<proteinExistence type="inferred from homology"/>
<keyword evidence="6" id="KW-0547">Nucleotide-binding</keyword>
<evidence type="ECO:0000256" key="4">
    <source>
        <dbReference type="ARBA" id="ARBA00022490"/>
    </source>
</evidence>
<dbReference type="PANTHER" id="PTHR20275:SF28">
    <property type="entry name" value="NADH KINASE"/>
    <property type="match status" value="1"/>
</dbReference>
<dbReference type="Proteomes" id="UP000006727">
    <property type="component" value="Chromosome 14"/>
</dbReference>
<dbReference type="GO" id="GO:0005524">
    <property type="term" value="F:ATP binding"/>
    <property type="evidence" value="ECO:0007669"/>
    <property type="project" value="UniProtKB-KW"/>
</dbReference>
<dbReference type="KEGG" id="ppp:112291168"/>
<dbReference type="GO" id="GO:0019674">
    <property type="term" value="P:NAD+ metabolic process"/>
    <property type="evidence" value="ECO:0007669"/>
    <property type="project" value="InterPro"/>
</dbReference>
<name>A0A7I4AYT5_PHYPA</name>
<keyword evidence="4" id="KW-0963">Cytoplasm</keyword>
<dbReference type="InterPro" id="IPR016064">
    <property type="entry name" value="NAD/diacylglycerol_kinase_sf"/>
</dbReference>
<keyword evidence="5" id="KW-0808">Transferase</keyword>
<evidence type="ECO:0000256" key="5">
    <source>
        <dbReference type="ARBA" id="ARBA00022679"/>
    </source>
</evidence>
<dbReference type="InterPro" id="IPR017438">
    <property type="entry name" value="ATP-NAD_kinase_N"/>
</dbReference>
<dbReference type="SUPFAM" id="SSF111331">
    <property type="entry name" value="NAD kinase/diacylglycerol kinase-like"/>
    <property type="match status" value="1"/>
</dbReference>
<dbReference type="GeneID" id="112291168"/>
<gene>
    <name evidence="12" type="primary">LOC112291168</name>
</gene>
<comment type="subunit">
    <text evidence="3">Homodimer.</text>
</comment>
<comment type="similarity">
    <text evidence="2">Belongs to the NAD kinase family.</text>
</comment>
<reference evidence="12 13" key="2">
    <citation type="journal article" date="2018" name="Plant J.">
        <title>The Physcomitrella patens chromosome-scale assembly reveals moss genome structure and evolution.</title>
        <authorList>
            <person name="Lang D."/>
            <person name="Ullrich K.K."/>
            <person name="Murat F."/>
            <person name="Fuchs J."/>
            <person name="Jenkins J."/>
            <person name="Haas F.B."/>
            <person name="Piednoel M."/>
            <person name="Gundlach H."/>
            <person name="Van Bel M."/>
            <person name="Meyberg R."/>
            <person name="Vives C."/>
            <person name="Morata J."/>
            <person name="Symeonidi A."/>
            <person name="Hiss M."/>
            <person name="Muchero W."/>
            <person name="Kamisugi Y."/>
            <person name="Saleh O."/>
            <person name="Blanc G."/>
            <person name="Decker E.L."/>
            <person name="van Gessel N."/>
            <person name="Grimwood J."/>
            <person name="Hayes R.D."/>
            <person name="Graham S.W."/>
            <person name="Gunter L.E."/>
            <person name="McDaniel S.F."/>
            <person name="Hoernstein S.N.W."/>
            <person name="Larsson A."/>
            <person name="Li F.W."/>
            <person name="Perroud P.F."/>
            <person name="Phillips J."/>
            <person name="Ranjan P."/>
            <person name="Rokshar D.S."/>
            <person name="Rothfels C.J."/>
            <person name="Schneider L."/>
            <person name="Shu S."/>
            <person name="Stevenson D.W."/>
            <person name="Thummler F."/>
            <person name="Tillich M."/>
            <person name="Villarreal Aguilar J.C."/>
            <person name="Widiez T."/>
            <person name="Wong G.K."/>
            <person name="Wymore A."/>
            <person name="Zhang Y."/>
            <person name="Zimmer A.D."/>
            <person name="Quatrano R.S."/>
            <person name="Mayer K.F.X."/>
            <person name="Goodstein D."/>
            <person name="Casacuberta J.M."/>
            <person name="Vandepoele K."/>
            <person name="Reski R."/>
            <person name="Cuming A.C."/>
            <person name="Tuskan G.A."/>
            <person name="Maumus F."/>
            <person name="Salse J."/>
            <person name="Schmutz J."/>
            <person name="Rensing S.A."/>
        </authorList>
    </citation>
    <scope>NUCLEOTIDE SEQUENCE [LARGE SCALE GENOMIC DNA]</scope>
    <source>
        <strain evidence="12 13">cv. Gransden 2004</strain>
    </source>
</reference>
<dbReference type="EC" id="2.7.1.86" evidence="11"/>
<evidence type="ECO:0000313" key="13">
    <source>
        <dbReference type="Proteomes" id="UP000006727"/>
    </source>
</evidence>
<dbReference type="Gramene" id="Pp3c14_23600V3.5">
    <property type="protein sequence ID" value="Pp3c14_23600V3.5"/>
    <property type="gene ID" value="Pp3c14_23600"/>
</dbReference>
<dbReference type="EnsemblPlants" id="Pp3c14_23600V3.5">
    <property type="protein sequence ID" value="Pp3c14_23600V3.5"/>
    <property type="gene ID" value="Pp3c14_23600"/>
</dbReference>
<accession>A0A7I4AYT5</accession>
<dbReference type="Gramene" id="Pp3c14_23600V3.3">
    <property type="protein sequence ID" value="Pp3c14_23600V3.3"/>
    <property type="gene ID" value="Pp3c14_23600"/>
</dbReference>
<dbReference type="RefSeq" id="XP_024394022.1">
    <property type="nucleotide sequence ID" value="XM_024538254.2"/>
</dbReference>
<sequence>MSVMAVRMRRVLVLAKRSAYDMYVARHQDPSFTRFLSEPQAMQVLSNSSHQHEYGSIQMVGNLQDRHRVHEHTVRLCKDVLSRRQAHIQFEMHLRDELQSPIRDIDLVITVGGDGTLLQASHYLDSSIPVLGVNSDPTQIDEVEENLGRFDANRSSGHLCGATAENFEQMLDDILNGTMEPAEVTRIATFIDGVKIDTPALNDILIAHPSPAAISRCSFSIEKQSTEELLIPVIHSRSSGLRISTATGSTAAMKSAGGTVMPLLSSKLQYMVREPNSPHPKYTSFLKGFVEDDHVLQVDWRSRKGIIYVDGSHLCYPISFGSKIGVSNCAPPLRIFWAQK</sequence>
<keyword evidence="7" id="KW-0418">Kinase</keyword>
<evidence type="ECO:0000256" key="6">
    <source>
        <dbReference type="ARBA" id="ARBA00022741"/>
    </source>
</evidence>
<evidence type="ECO:0000256" key="11">
    <source>
        <dbReference type="ARBA" id="ARBA00066398"/>
    </source>
</evidence>
<keyword evidence="13" id="KW-1185">Reference proteome</keyword>
<dbReference type="AlphaFoldDB" id="A0A7I4AYT5"/>
<dbReference type="GO" id="GO:0005737">
    <property type="term" value="C:cytoplasm"/>
    <property type="evidence" value="ECO:0007669"/>
    <property type="project" value="UniProtKB-SubCell"/>
</dbReference>
<dbReference type="FunFam" id="2.60.200.30:FF:000015">
    <property type="entry name" value="NAD(H) kinase 3"/>
    <property type="match status" value="1"/>
</dbReference>
<evidence type="ECO:0000256" key="3">
    <source>
        <dbReference type="ARBA" id="ARBA00011738"/>
    </source>
</evidence>
<evidence type="ECO:0000256" key="1">
    <source>
        <dbReference type="ARBA" id="ARBA00004496"/>
    </source>
</evidence>
<dbReference type="OrthoDB" id="185618at2759"/>
<keyword evidence="10" id="KW-0520">NAD</keyword>
<evidence type="ECO:0000256" key="10">
    <source>
        <dbReference type="ARBA" id="ARBA00023027"/>
    </source>
</evidence>
<evidence type="ECO:0000256" key="7">
    <source>
        <dbReference type="ARBA" id="ARBA00022777"/>
    </source>
</evidence>
<dbReference type="FunFam" id="3.40.50.10330:FF:000027">
    <property type="entry name" value="NADH kinase"/>
    <property type="match status" value="1"/>
</dbReference>
<dbReference type="PANTHER" id="PTHR20275">
    <property type="entry name" value="NAD KINASE"/>
    <property type="match status" value="1"/>
</dbReference>
<keyword evidence="8" id="KW-0067">ATP-binding</keyword>
<dbReference type="InterPro" id="IPR002504">
    <property type="entry name" value="NADK"/>
</dbReference>
<evidence type="ECO:0000256" key="2">
    <source>
        <dbReference type="ARBA" id="ARBA00010995"/>
    </source>
</evidence>
<dbReference type="Pfam" id="PF01513">
    <property type="entry name" value="NAD_kinase"/>
    <property type="match status" value="1"/>
</dbReference>
<reference evidence="12 13" key="1">
    <citation type="journal article" date="2008" name="Science">
        <title>The Physcomitrella genome reveals evolutionary insights into the conquest of land by plants.</title>
        <authorList>
            <person name="Rensing S."/>
            <person name="Lang D."/>
            <person name="Zimmer A."/>
            <person name="Terry A."/>
            <person name="Salamov A."/>
            <person name="Shapiro H."/>
            <person name="Nishiyama T."/>
            <person name="Perroud P.-F."/>
            <person name="Lindquist E."/>
            <person name="Kamisugi Y."/>
            <person name="Tanahashi T."/>
            <person name="Sakakibara K."/>
            <person name="Fujita T."/>
            <person name="Oishi K."/>
            <person name="Shin-I T."/>
            <person name="Kuroki Y."/>
            <person name="Toyoda A."/>
            <person name="Suzuki Y."/>
            <person name="Hashimoto A."/>
            <person name="Yamaguchi K."/>
            <person name="Sugano A."/>
            <person name="Kohara Y."/>
            <person name="Fujiyama A."/>
            <person name="Anterola A."/>
            <person name="Aoki S."/>
            <person name="Ashton N."/>
            <person name="Barbazuk W.B."/>
            <person name="Barker E."/>
            <person name="Bennetzen J."/>
            <person name="Bezanilla M."/>
            <person name="Blankenship R."/>
            <person name="Cho S.H."/>
            <person name="Dutcher S."/>
            <person name="Estelle M."/>
            <person name="Fawcett J.A."/>
            <person name="Gundlach H."/>
            <person name="Hanada K."/>
            <person name="Heyl A."/>
            <person name="Hicks K.A."/>
            <person name="Hugh J."/>
            <person name="Lohr M."/>
            <person name="Mayer K."/>
            <person name="Melkozernov A."/>
            <person name="Murata T."/>
            <person name="Nelson D."/>
            <person name="Pils B."/>
            <person name="Prigge M."/>
            <person name="Reiss B."/>
            <person name="Renner T."/>
            <person name="Rombauts S."/>
            <person name="Rushton P."/>
            <person name="Sanderfoot A."/>
            <person name="Schween G."/>
            <person name="Shiu S.-H."/>
            <person name="Stueber K."/>
            <person name="Theodoulou F.L."/>
            <person name="Tu H."/>
            <person name="Van de Peer Y."/>
            <person name="Verrier P.J."/>
            <person name="Waters E."/>
            <person name="Wood A."/>
            <person name="Yang L."/>
            <person name="Cove D."/>
            <person name="Cuming A."/>
            <person name="Hasebe M."/>
            <person name="Lucas S."/>
            <person name="Mishler D.B."/>
            <person name="Reski R."/>
            <person name="Grigoriev I."/>
            <person name="Quatrano R.S."/>
            <person name="Boore J.L."/>
        </authorList>
    </citation>
    <scope>NUCLEOTIDE SEQUENCE [LARGE SCALE GENOMIC DNA]</scope>
    <source>
        <strain evidence="12 13">cv. Gransden 2004</strain>
    </source>
</reference>
<evidence type="ECO:0000256" key="8">
    <source>
        <dbReference type="ARBA" id="ARBA00022840"/>
    </source>
</evidence>
<dbReference type="GO" id="GO:0003951">
    <property type="term" value="F:NAD+ kinase activity"/>
    <property type="evidence" value="ECO:0000318"/>
    <property type="project" value="GO_Central"/>
</dbReference>
<evidence type="ECO:0000256" key="9">
    <source>
        <dbReference type="ARBA" id="ARBA00022857"/>
    </source>
</evidence>
<protein>
    <recommendedName>
        <fullName evidence="11">NADH kinase</fullName>
        <ecNumber evidence="11">2.7.1.86</ecNumber>
    </recommendedName>
</protein>
<dbReference type="InterPro" id="IPR017437">
    <property type="entry name" value="ATP-NAD_kinase_PpnK-typ_C"/>
</dbReference>
<evidence type="ECO:0000313" key="12">
    <source>
        <dbReference type="EnsemblPlants" id="Pp3c14_23600V3.5"/>
    </source>
</evidence>
<comment type="subcellular location">
    <subcellularLocation>
        <location evidence="1">Cytoplasm</location>
    </subcellularLocation>
</comment>
<keyword evidence="9" id="KW-0521">NADP</keyword>